<feature type="chain" id="PRO_5030532870" description="NAD-dependent epimerase/dehydratase domain-containing protein" evidence="1">
    <location>
        <begin position="20"/>
        <end position="338"/>
    </location>
</feature>
<proteinExistence type="predicted"/>
<name>A0A7S4QFS6_9STRA</name>
<dbReference type="PANTHER" id="PTHR12126:SF16">
    <property type="entry name" value="MIOREX COMPLEX COMPONENT 2"/>
    <property type="match status" value="1"/>
</dbReference>
<evidence type="ECO:0000313" key="3">
    <source>
        <dbReference type="EMBL" id="CAE4581028.1"/>
    </source>
</evidence>
<reference evidence="3" key="1">
    <citation type="submission" date="2021-01" db="EMBL/GenBank/DDBJ databases">
        <authorList>
            <person name="Corre E."/>
            <person name="Pelletier E."/>
            <person name="Niang G."/>
            <person name="Scheremetjew M."/>
            <person name="Finn R."/>
            <person name="Kale V."/>
            <person name="Holt S."/>
            <person name="Cochrane G."/>
            <person name="Meng A."/>
            <person name="Brown T."/>
            <person name="Cohen L."/>
        </authorList>
    </citation>
    <scope>NUCLEOTIDE SEQUENCE</scope>
    <source>
        <strain evidence="3">GSO104</strain>
    </source>
</reference>
<organism evidence="3">
    <name type="scientific">Ditylum brightwellii</name>
    <dbReference type="NCBI Taxonomy" id="49249"/>
    <lineage>
        <taxon>Eukaryota</taxon>
        <taxon>Sar</taxon>
        <taxon>Stramenopiles</taxon>
        <taxon>Ochrophyta</taxon>
        <taxon>Bacillariophyta</taxon>
        <taxon>Mediophyceae</taxon>
        <taxon>Lithodesmiophycidae</taxon>
        <taxon>Lithodesmiales</taxon>
        <taxon>Lithodesmiaceae</taxon>
        <taxon>Ditylum</taxon>
    </lineage>
</organism>
<dbReference type="SUPFAM" id="SSF51735">
    <property type="entry name" value="NAD(P)-binding Rossmann-fold domains"/>
    <property type="match status" value="1"/>
</dbReference>
<dbReference type="GO" id="GO:0005739">
    <property type="term" value="C:mitochondrion"/>
    <property type="evidence" value="ECO:0007669"/>
    <property type="project" value="TreeGrafter"/>
</dbReference>
<keyword evidence="1" id="KW-0732">Signal</keyword>
<dbReference type="Gene3D" id="3.40.50.720">
    <property type="entry name" value="NAD(P)-binding Rossmann-like Domain"/>
    <property type="match status" value="1"/>
</dbReference>
<dbReference type="EMBL" id="HBNS01001950">
    <property type="protein sequence ID" value="CAE4581028.1"/>
    <property type="molecule type" value="Transcribed_RNA"/>
</dbReference>
<accession>A0A7S4QFS6</accession>
<dbReference type="InterPro" id="IPR051207">
    <property type="entry name" value="ComplexI_NDUFA9_subunit"/>
</dbReference>
<dbReference type="GO" id="GO:0044877">
    <property type="term" value="F:protein-containing complex binding"/>
    <property type="evidence" value="ECO:0007669"/>
    <property type="project" value="TreeGrafter"/>
</dbReference>
<evidence type="ECO:0000256" key="1">
    <source>
        <dbReference type="SAM" id="SignalP"/>
    </source>
</evidence>
<sequence length="338" mass="34886">MKLFNTKATLLLTITTTLGVNTSSAWQLPSSAPRASSSSLRMMAEGGGKAKVTVLGGTGFVGSRVCKLLQEEGADVTSVSKSGTIPSWCAGEAWTDGVSWKSADLLGGDESSLASAIGTPEAIVSCVGVVGFDREELLKGNGNANVAGFNAAAKSGGLKRSVFVSVSSEVAACEEKWLPEFFGGYFEGKRMAEKAALEAVEGNADSVCIVKPTFIYGGGSFGLFPPRVNAAYGSAVEELLSNKLIRVLADVTPGLIKVALRPPSAVEAVAGACAKAALGEKVKGTLDGTDDINEAAGQPDPTGLTEAIEWTGEKAKDVYGWLKVEVPKLIDSVKEKSA</sequence>
<feature type="domain" description="NAD-dependent epimerase/dehydratase" evidence="2">
    <location>
        <begin position="52"/>
        <end position="230"/>
    </location>
</feature>
<evidence type="ECO:0000259" key="2">
    <source>
        <dbReference type="Pfam" id="PF01370"/>
    </source>
</evidence>
<dbReference type="AlphaFoldDB" id="A0A7S4QFS6"/>
<dbReference type="Pfam" id="PF01370">
    <property type="entry name" value="Epimerase"/>
    <property type="match status" value="1"/>
</dbReference>
<dbReference type="InterPro" id="IPR001509">
    <property type="entry name" value="Epimerase_deHydtase"/>
</dbReference>
<dbReference type="PANTHER" id="PTHR12126">
    <property type="entry name" value="NADH-UBIQUINONE OXIDOREDUCTASE 39 KDA SUBUNIT-RELATED"/>
    <property type="match status" value="1"/>
</dbReference>
<feature type="signal peptide" evidence="1">
    <location>
        <begin position="1"/>
        <end position="19"/>
    </location>
</feature>
<dbReference type="InterPro" id="IPR036291">
    <property type="entry name" value="NAD(P)-bd_dom_sf"/>
</dbReference>
<gene>
    <name evidence="3" type="ORF">DBRI00130_LOCUS1565</name>
</gene>
<protein>
    <recommendedName>
        <fullName evidence="2">NAD-dependent epimerase/dehydratase domain-containing protein</fullName>
    </recommendedName>
</protein>